<name>A0ABR1FYD3_AURAN</name>
<dbReference type="Proteomes" id="UP001363151">
    <property type="component" value="Unassembled WGS sequence"/>
</dbReference>
<gene>
    <name evidence="1" type="ORF">SO694_00051174</name>
</gene>
<protein>
    <recommendedName>
        <fullName evidence="3">SMP-30/Gluconolactonase/LRE-like region domain-containing protein</fullName>
    </recommendedName>
</protein>
<dbReference type="PANTHER" id="PTHR47572:SF4">
    <property type="entry name" value="LACTONASE DRP35"/>
    <property type="match status" value="1"/>
</dbReference>
<accession>A0ABR1FYD3</accession>
<sequence length="283" mass="30791">MELVGDEAKWDAIFASREAELVASGFQWPEGPRWTKSKGLLFSDTISGKMYRWDEATKTAVVFLDDAGGCPKANLVEGYECAAGQAEPGPNGLSREYPYVKKRKPSHNIAVCQHGARRLAQMDLNSREMTELVAYLVVSDCCQGATPTCPAGEARWNVYDLSRDLWRATFVRRIEHADDVKEGCADGFVYHAWFHVLLASCPGGLCVVGLDEGAVIAKLRFGGSVANVELGGGYAWITGNGGLYRIKLNDEKPADVVKPFAESLQGRAETGAHLRPPPPSAEL</sequence>
<organism evidence="1 2">
    <name type="scientific">Aureococcus anophagefferens</name>
    <name type="common">Harmful bloom alga</name>
    <dbReference type="NCBI Taxonomy" id="44056"/>
    <lineage>
        <taxon>Eukaryota</taxon>
        <taxon>Sar</taxon>
        <taxon>Stramenopiles</taxon>
        <taxon>Ochrophyta</taxon>
        <taxon>Pelagophyceae</taxon>
        <taxon>Pelagomonadales</taxon>
        <taxon>Pelagomonadaceae</taxon>
        <taxon>Aureococcus</taxon>
    </lineage>
</organism>
<dbReference type="SUPFAM" id="SSF63829">
    <property type="entry name" value="Calcium-dependent phosphotriesterase"/>
    <property type="match status" value="1"/>
</dbReference>
<comment type="caution">
    <text evidence="1">The sequence shown here is derived from an EMBL/GenBank/DDBJ whole genome shotgun (WGS) entry which is preliminary data.</text>
</comment>
<evidence type="ECO:0000313" key="2">
    <source>
        <dbReference type="Proteomes" id="UP001363151"/>
    </source>
</evidence>
<dbReference type="InterPro" id="IPR051262">
    <property type="entry name" value="SMP-30/CGR1_Lactonase"/>
</dbReference>
<keyword evidence="2" id="KW-1185">Reference proteome</keyword>
<dbReference type="EMBL" id="JBBJCI010000204">
    <property type="protein sequence ID" value="KAK7241206.1"/>
    <property type="molecule type" value="Genomic_DNA"/>
</dbReference>
<dbReference type="PANTHER" id="PTHR47572">
    <property type="entry name" value="LIPOPROTEIN-RELATED"/>
    <property type="match status" value="1"/>
</dbReference>
<evidence type="ECO:0008006" key="3">
    <source>
        <dbReference type="Google" id="ProtNLM"/>
    </source>
</evidence>
<evidence type="ECO:0000313" key="1">
    <source>
        <dbReference type="EMBL" id="KAK7241206.1"/>
    </source>
</evidence>
<reference evidence="1 2" key="1">
    <citation type="submission" date="2024-03" db="EMBL/GenBank/DDBJ databases">
        <title>Aureococcus anophagefferens CCMP1851 and Kratosvirus quantuckense: Draft genome of a second virus-susceptible host strain in the model system.</title>
        <authorList>
            <person name="Chase E."/>
            <person name="Truchon A.R."/>
            <person name="Schepens W."/>
            <person name="Wilhelm S.W."/>
        </authorList>
    </citation>
    <scope>NUCLEOTIDE SEQUENCE [LARGE SCALE GENOMIC DNA]</scope>
    <source>
        <strain evidence="1 2">CCMP1851</strain>
    </source>
</reference>
<proteinExistence type="predicted"/>
<dbReference type="InterPro" id="IPR011042">
    <property type="entry name" value="6-blade_b-propeller_TolB-like"/>
</dbReference>
<dbReference type="Gene3D" id="2.120.10.30">
    <property type="entry name" value="TolB, C-terminal domain"/>
    <property type="match status" value="2"/>
</dbReference>